<evidence type="ECO:0000259" key="9">
    <source>
        <dbReference type="Pfam" id="PF05922"/>
    </source>
</evidence>
<dbReference type="GO" id="GO:0006508">
    <property type="term" value="P:proteolysis"/>
    <property type="evidence" value="ECO:0007669"/>
    <property type="project" value="UniProtKB-KW"/>
</dbReference>
<dbReference type="InterPro" id="IPR034193">
    <property type="entry name" value="PCSK9_ProteinaseK-like"/>
</dbReference>
<comment type="similarity">
    <text evidence="1 6">Belongs to the peptidase S8 family.</text>
</comment>
<dbReference type="InterPro" id="IPR013517">
    <property type="entry name" value="FG-GAP"/>
</dbReference>
<evidence type="ECO:0000259" key="8">
    <source>
        <dbReference type="Pfam" id="PF00082"/>
    </source>
</evidence>
<dbReference type="Pfam" id="PF05922">
    <property type="entry name" value="Inhibitor_I9"/>
    <property type="match status" value="1"/>
</dbReference>
<organism evidence="10 11">
    <name type="scientific">Micromonospora peucetia</name>
    <dbReference type="NCBI Taxonomy" id="47871"/>
    <lineage>
        <taxon>Bacteria</taxon>
        <taxon>Bacillati</taxon>
        <taxon>Actinomycetota</taxon>
        <taxon>Actinomycetes</taxon>
        <taxon>Micromonosporales</taxon>
        <taxon>Micromonosporaceae</taxon>
        <taxon>Micromonospora</taxon>
    </lineage>
</organism>
<evidence type="ECO:0000256" key="1">
    <source>
        <dbReference type="ARBA" id="ARBA00011073"/>
    </source>
</evidence>
<feature type="active site" description="Charge relay system" evidence="6">
    <location>
        <position position="210"/>
    </location>
</feature>
<feature type="active site" description="Charge relay system" evidence="6">
    <location>
        <position position="359"/>
    </location>
</feature>
<gene>
    <name evidence="10" type="ORF">GA0070608_5779</name>
</gene>
<dbReference type="Gene3D" id="2.40.128.340">
    <property type="match status" value="2"/>
</dbReference>
<feature type="domain" description="Peptidase S8/S53" evidence="8">
    <location>
        <begin position="166"/>
        <end position="396"/>
    </location>
</feature>
<evidence type="ECO:0000313" key="10">
    <source>
        <dbReference type="EMBL" id="SCL73494.1"/>
    </source>
</evidence>
<protein>
    <submittedName>
        <fullName evidence="10">Serine protease, subtilisin family</fullName>
    </submittedName>
</protein>
<dbReference type="InterPro" id="IPR050131">
    <property type="entry name" value="Peptidase_S8_subtilisin-like"/>
</dbReference>
<name>A0A1C6W536_9ACTN</name>
<dbReference type="PROSITE" id="PS00136">
    <property type="entry name" value="SUBTILASE_ASP"/>
    <property type="match status" value="1"/>
</dbReference>
<dbReference type="PANTHER" id="PTHR43806:SF11">
    <property type="entry name" value="CEREVISIN-RELATED"/>
    <property type="match status" value="1"/>
</dbReference>
<dbReference type="SUPFAM" id="SSF69318">
    <property type="entry name" value="Integrin alpha N-terminal domain"/>
    <property type="match status" value="1"/>
</dbReference>
<dbReference type="PRINTS" id="PR00723">
    <property type="entry name" value="SUBTILISIN"/>
</dbReference>
<evidence type="ECO:0000256" key="2">
    <source>
        <dbReference type="ARBA" id="ARBA00022670"/>
    </source>
</evidence>
<dbReference type="EMBL" id="FMIC01000002">
    <property type="protein sequence ID" value="SCL73494.1"/>
    <property type="molecule type" value="Genomic_DNA"/>
</dbReference>
<accession>A0A1C6W536</accession>
<dbReference type="InterPro" id="IPR015500">
    <property type="entry name" value="Peptidase_S8_subtilisin-rel"/>
</dbReference>
<dbReference type="GO" id="GO:0004252">
    <property type="term" value="F:serine-type endopeptidase activity"/>
    <property type="evidence" value="ECO:0007669"/>
    <property type="project" value="UniProtKB-UniRule"/>
</dbReference>
<dbReference type="CDD" id="cd04077">
    <property type="entry name" value="Peptidases_S8_PCSK9_ProteinaseK_like"/>
    <property type="match status" value="1"/>
</dbReference>
<feature type="domain" description="Inhibitor I9" evidence="9">
    <location>
        <begin position="84"/>
        <end position="131"/>
    </location>
</feature>
<keyword evidence="3" id="KW-0732">Signal</keyword>
<dbReference type="STRING" id="47871.GA0070608_5779"/>
<dbReference type="InterPro" id="IPR010259">
    <property type="entry name" value="S8pro/Inhibitor_I9"/>
</dbReference>
<dbReference type="FunFam" id="3.40.50.200:FF:000016">
    <property type="entry name" value="Proprotein convertase subtilisin/kexin type 9"/>
    <property type="match status" value="1"/>
</dbReference>
<dbReference type="InterPro" id="IPR000209">
    <property type="entry name" value="Peptidase_S8/S53_dom"/>
</dbReference>
<keyword evidence="4 6" id="KW-0378">Hydrolase</keyword>
<keyword evidence="5 6" id="KW-0720">Serine protease</keyword>
<evidence type="ECO:0000256" key="5">
    <source>
        <dbReference type="ARBA" id="ARBA00022825"/>
    </source>
</evidence>
<dbReference type="InterPro" id="IPR036852">
    <property type="entry name" value="Peptidase_S8/S53_dom_sf"/>
</dbReference>
<dbReference type="InterPro" id="IPR006311">
    <property type="entry name" value="TAT_signal"/>
</dbReference>
<feature type="region of interest" description="Disordered" evidence="7">
    <location>
        <begin position="395"/>
        <end position="417"/>
    </location>
</feature>
<reference evidence="10 11" key="1">
    <citation type="submission" date="2016-06" db="EMBL/GenBank/DDBJ databases">
        <authorList>
            <person name="Kjaerup R.B."/>
            <person name="Dalgaard T.S."/>
            <person name="Juul-Madsen H.R."/>
        </authorList>
    </citation>
    <scope>NUCLEOTIDE SEQUENCE [LARGE SCALE GENOMIC DNA]</scope>
    <source>
        <strain evidence="10 11">DSM 43363</strain>
    </source>
</reference>
<dbReference type="AlphaFoldDB" id="A0A1C6W536"/>
<dbReference type="GO" id="GO:0005615">
    <property type="term" value="C:extracellular space"/>
    <property type="evidence" value="ECO:0007669"/>
    <property type="project" value="TreeGrafter"/>
</dbReference>
<sequence>MSNGSRRRPALAAAALVTLALLTLSAPATAVASPTAATRSAPVAVQPGGTFRPAAEDGIEDAYVVLLALGGKEEVDKEKIDATTKRLLEEYPGKLGSTYYHALPGFAVRMPAEVARALSKDPEVAYVEQQLVLTFLGEQVDASWALDVTDQHRGMDDVYHWDTDGSGVNAYVLDSGIRRTHRDFDGRVLTTVAFGDAGAGPGGSADCNGHGTLMAGAIGGRVHGIAKNVRLHSIRLGCVEGTSETLLAAVDWLAVNAVRPAVANFSFQGPASTVIDNAALALISRGISVVAAAGNSNDDACRFSPGRLPAVITVGAVHLLDRYPTSSWGACVDLFAPGDRIPTTANASDTATASASQTSPATALVTGAVARYLQRFPAAPPSLVQAALRNEASRDQVTDHRGSPNLVLYVDPNGPGNDGFGRTGADVNGDGRDDIVSFQRGTPADVHVALSTGSGFGVGTKWHEYFGAGQEIPLLGDVNGDGRDDLITFTRGSAADVYVALSTGTSFGPSQRWHTWFAAGNETPVVGDFNGDGRDDIATVTRGVFGAPSVARTVYVALSDGGQFVGTGVRWSDGFLGGDAVPMAGDFDCDGRDDLVAFERGGAGRVLVGSSLGDRFGAGTLWGYRFALGAAAPAVGDFNGDGCDDVAEFSRGGTPIVRVATSMVGYWAVRSFGDPTVWHRDFASGATVPGAGDFTGDGRDDVIAFTRGQSADVLVAPSTGTAFATDVRRWNDSFAAGTEVPMPAVTW</sequence>
<evidence type="ECO:0000256" key="6">
    <source>
        <dbReference type="PROSITE-ProRule" id="PRU01240"/>
    </source>
</evidence>
<dbReference type="InterPro" id="IPR028994">
    <property type="entry name" value="Integrin_alpha_N"/>
</dbReference>
<dbReference type="PANTHER" id="PTHR43806">
    <property type="entry name" value="PEPTIDASE S8"/>
    <property type="match status" value="1"/>
</dbReference>
<dbReference type="SUPFAM" id="SSF52743">
    <property type="entry name" value="Subtilisin-like"/>
    <property type="match status" value="1"/>
</dbReference>
<evidence type="ECO:0000256" key="7">
    <source>
        <dbReference type="SAM" id="MobiDB-lite"/>
    </source>
</evidence>
<keyword evidence="2 6" id="KW-0645">Protease</keyword>
<evidence type="ECO:0000313" key="11">
    <source>
        <dbReference type="Proteomes" id="UP000199343"/>
    </source>
</evidence>
<proteinExistence type="inferred from homology"/>
<dbReference type="Gene3D" id="3.30.70.80">
    <property type="entry name" value="Peptidase S8 propeptide/proteinase inhibitor I9"/>
    <property type="match status" value="1"/>
</dbReference>
<feature type="active site" description="Charge relay system" evidence="6">
    <location>
        <position position="174"/>
    </location>
</feature>
<dbReference type="RefSeq" id="WP_091632164.1">
    <property type="nucleotide sequence ID" value="NZ_FMIC01000002.1"/>
</dbReference>
<dbReference type="Pfam" id="PF13517">
    <property type="entry name" value="FG-GAP_3"/>
    <property type="match status" value="1"/>
</dbReference>
<dbReference type="PROSITE" id="PS51892">
    <property type="entry name" value="SUBTILASE"/>
    <property type="match status" value="1"/>
</dbReference>
<dbReference type="Gene3D" id="3.40.50.200">
    <property type="entry name" value="Peptidase S8/S53 domain"/>
    <property type="match status" value="1"/>
</dbReference>
<dbReference type="OrthoDB" id="5478064at2"/>
<dbReference type="InterPro" id="IPR037045">
    <property type="entry name" value="S8pro/Inhibitor_I9_sf"/>
</dbReference>
<dbReference type="InterPro" id="IPR023827">
    <property type="entry name" value="Peptidase_S8_Asp-AS"/>
</dbReference>
<dbReference type="Pfam" id="PF00082">
    <property type="entry name" value="Peptidase_S8"/>
    <property type="match status" value="1"/>
</dbReference>
<evidence type="ECO:0000256" key="3">
    <source>
        <dbReference type="ARBA" id="ARBA00022729"/>
    </source>
</evidence>
<dbReference type="PROSITE" id="PS51318">
    <property type="entry name" value="TAT"/>
    <property type="match status" value="1"/>
</dbReference>
<evidence type="ECO:0000256" key="4">
    <source>
        <dbReference type="ARBA" id="ARBA00022801"/>
    </source>
</evidence>
<dbReference type="Proteomes" id="UP000199343">
    <property type="component" value="Unassembled WGS sequence"/>
</dbReference>